<feature type="domain" description="Very-long-chain aldehyde decarbonylase CER1-like C-terminal" evidence="3">
    <location>
        <begin position="15"/>
        <end position="146"/>
    </location>
</feature>
<name>A0A9Q0NRA3_SALVM</name>
<feature type="non-terminal residue" evidence="4">
    <location>
        <position position="1"/>
    </location>
</feature>
<evidence type="ECO:0000313" key="4">
    <source>
        <dbReference type="EMBL" id="KAJ6674416.1"/>
    </source>
</evidence>
<reference evidence="4" key="1">
    <citation type="submission" date="2022-11" db="EMBL/GenBank/DDBJ databases">
        <authorList>
            <person name="Hyden B.L."/>
            <person name="Feng K."/>
            <person name="Yates T."/>
            <person name="Jawdy S."/>
            <person name="Smart L.B."/>
            <person name="Muchero W."/>
        </authorList>
    </citation>
    <scope>NUCLEOTIDE SEQUENCE</scope>
    <source>
        <tissue evidence="4">Shoot tip</tissue>
    </source>
</reference>
<keyword evidence="5" id="KW-1185">Reference proteome</keyword>
<dbReference type="AlphaFoldDB" id="A0A9Q0NRA3"/>
<feature type="signal peptide" evidence="2">
    <location>
        <begin position="1"/>
        <end position="25"/>
    </location>
</feature>
<dbReference type="OrthoDB" id="408954at2759"/>
<sequence length="146" mass="16387">MDVAYPLSTLLLSKLLTLCPRPIGAKVAVPSEDDYKKLKKSFGIRSDRNNLILSKSYSIKTWLVGDGVKEDHKKAAEGTLFIPFSQFPPKKLRRDCFYHSIPAMAAPASLENVDSCENWLPRRVMSAWRVAGIVHALEGWDEHECG</sequence>
<dbReference type="InterPro" id="IPR021940">
    <property type="entry name" value="CER1-like_C"/>
</dbReference>
<dbReference type="Pfam" id="PF12076">
    <property type="entry name" value="CER1-like_C"/>
    <property type="match status" value="1"/>
</dbReference>
<comment type="subcellular location">
    <subcellularLocation>
        <location evidence="1">Membrane</location>
        <topology evidence="1">Multi-pass membrane protein</topology>
    </subcellularLocation>
</comment>
<keyword evidence="2" id="KW-0732">Signal</keyword>
<evidence type="ECO:0000259" key="3">
    <source>
        <dbReference type="Pfam" id="PF12076"/>
    </source>
</evidence>
<dbReference type="EMBL" id="JAPFFL010000016">
    <property type="protein sequence ID" value="KAJ6674416.1"/>
    <property type="molecule type" value="Genomic_DNA"/>
</dbReference>
<organism evidence="4 5">
    <name type="scientific">Salix viminalis</name>
    <name type="common">Common osier</name>
    <name type="synonym">Basket willow</name>
    <dbReference type="NCBI Taxonomy" id="40686"/>
    <lineage>
        <taxon>Eukaryota</taxon>
        <taxon>Viridiplantae</taxon>
        <taxon>Streptophyta</taxon>
        <taxon>Embryophyta</taxon>
        <taxon>Tracheophyta</taxon>
        <taxon>Spermatophyta</taxon>
        <taxon>Magnoliopsida</taxon>
        <taxon>eudicotyledons</taxon>
        <taxon>Gunneridae</taxon>
        <taxon>Pentapetalae</taxon>
        <taxon>rosids</taxon>
        <taxon>fabids</taxon>
        <taxon>Malpighiales</taxon>
        <taxon>Salicaceae</taxon>
        <taxon>Saliceae</taxon>
        <taxon>Salix</taxon>
    </lineage>
</organism>
<proteinExistence type="predicted"/>
<protein>
    <submittedName>
        <fullName evidence="4">STEROL DESATURASE</fullName>
    </submittedName>
</protein>
<feature type="chain" id="PRO_5040218198" evidence="2">
    <location>
        <begin position="26"/>
        <end position="146"/>
    </location>
</feature>
<evidence type="ECO:0000256" key="2">
    <source>
        <dbReference type="SAM" id="SignalP"/>
    </source>
</evidence>
<gene>
    <name evidence="4" type="ORF">OIU85_010675</name>
</gene>
<reference evidence="4" key="2">
    <citation type="journal article" date="2023" name="Int. J. Mol. Sci.">
        <title>De Novo Assembly and Annotation of 11 Diverse Shrub Willow (Salix) Genomes Reveals Novel Gene Organization in Sex-Linked Regions.</title>
        <authorList>
            <person name="Hyden B."/>
            <person name="Feng K."/>
            <person name="Yates T.B."/>
            <person name="Jawdy S."/>
            <person name="Cereghino C."/>
            <person name="Smart L.B."/>
            <person name="Muchero W."/>
        </authorList>
    </citation>
    <scope>NUCLEOTIDE SEQUENCE [LARGE SCALE GENOMIC DNA]</scope>
    <source>
        <tissue evidence="4">Shoot tip</tissue>
    </source>
</reference>
<dbReference type="GO" id="GO:0016020">
    <property type="term" value="C:membrane"/>
    <property type="evidence" value="ECO:0007669"/>
    <property type="project" value="UniProtKB-SubCell"/>
</dbReference>
<comment type="caution">
    <text evidence="4">The sequence shown here is derived from an EMBL/GenBank/DDBJ whole genome shotgun (WGS) entry which is preliminary data.</text>
</comment>
<accession>A0A9Q0NRA3</accession>
<evidence type="ECO:0000313" key="5">
    <source>
        <dbReference type="Proteomes" id="UP001151529"/>
    </source>
</evidence>
<dbReference type="Proteomes" id="UP001151529">
    <property type="component" value="Chromosome 14"/>
</dbReference>
<evidence type="ECO:0000256" key="1">
    <source>
        <dbReference type="ARBA" id="ARBA00004141"/>
    </source>
</evidence>